<dbReference type="RefSeq" id="WP_014395681.1">
    <property type="nucleotide sequence ID" value="NC_017030.1"/>
</dbReference>
<dbReference type="Proteomes" id="UP000007587">
    <property type="component" value="Chromosome"/>
</dbReference>
<dbReference type="eggNOG" id="COG1652">
    <property type="taxonomic scope" value="Bacteria"/>
</dbReference>
<name>H8MX69_CORCM</name>
<accession>H8MX69</accession>
<feature type="domain" description="Contractile injection system tube protein N-terminal" evidence="2">
    <location>
        <begin position="9"/>
        <end position="163"/>
    </location>
</feature>
<evidence type="ECO:0000313" key="3">
    <source>
        <dbReference type="EMBL" id="AFE04877.1"/>
    </source>
</evidence>
<dbReference type="HOGENOM" id="CLU_075813_0_0_7"/>
<dbReference type="STRING" id="1144275.COCOR_02861"/>
<evidence type="ECO:0000313" key="4">
    <source>
        <dbReference type="Proteomes" id="UP000007587"/>
    </source>
</evidence>
<gene>
    <name evidence="3" type="ordered locus">COCOR_02861</name>
</gene>
<reference evidence="4" key="2">
    <citation type="submission" date="2012-03" db="EMBL/GenBank/DDBJ databases">
        <title>Genome sequence of the fruiting myxobacterium Corallococcus coralloides DSM 2259.</title>
        <authorList>
            <person name="Huntley S."/>
            <person name="Zhang Y."/>
            <person name="Treuner-Lange A."/>
            <person name="Sensen C.W."/>
            <person name="Sogaard-Andersen L."/>
        </authorList>
    </citation>
    <scope>NUCLEOTIDE SEQUENCE [LARGE SCALE GENOMIC DNA]</scope>
    <source>
        <strain evidence="4">ATCC 25202 / DSM 2259 / NBRC 100086 / M2</strain>
    </source>
</reference>
<evidence type="ECO:0000259" key="2">
    <source>
        <dbReference type="Pfam" id="PF19266"/>
    </source>
</evidence>
<dbReference type="KEGG" id="ccx:COCOR_02861"/>
<evidence type="ECO:0000256" key="1">
    <source>
        <dbReference type="SAM" id="MobiDB-lite"/>
    </source>
</evidence>
<dbReference type="EMBL" id="CP003389">
    <property type="protein sequence ID" value="AFE04877.1"/>
    <property type="molecule type" value="Genomic_DNA"/>
</dbReference>
<reference evidence="3 4" key="1">
    <citation type="journal article" date="2012" name="J. Bacteriol.">
        <title>Complete Genome Sequence of the Fruiting Myxobacterium Corallococcus coralloides DSM 2259.</title>
        <authorList>
            <person name="Huntley S."/>
            <person name="Zhang Y."/>
            <person name="Treuner-Lange A."/>
            <person name="Kneip S."/>
            <person name="Sensen C.W."/>
            <person name="Sogaard-Andersen L."/>
        </authorList>
    </citation>
    <scope>NUCLEOTIDE SEQUENCE [LARGE SCALE GENOMIC DNA]</scope>
    <source>
        <strain evidence="4">ATCC 25202 / DSM 2259 / NBRC 100086 / M2</strain>
    </source>
</reference>
<proteinExistence type="predicted"/>
<dbReference type="AlphaFoldDB" id="H8MX69"/>
<dbReference type="InParanoid" id="H8MX69"/>
<dbReference type="Pfam" id="PF19266">
    <property type="entry name" value="CIS_tube"/>
    <property type="match status" value="1"/>
</dbReference>
<protein>
    <recommendedName>
        <fullName evidence="2">Contractile injection system tube protein N-terminal domain-containing protein</fullName>
    </recommendedName>
</protein>
<organism evidence="3 4">
    <name type="scientific">Corallococcus coralloides (strain ATCC 25202 / DSM 2259 / NBRC 100086 / M2)</name>
    <name type="common">Myxococcus coralloides</name>
    <dbReference type="NCBI Taxonomy" id="1144275"/>
    <lineage>
        <taxon>Bacteria</taxon>
        <taxon>Pseudomonadati</taxon>
        <taxon>Myxococcota</taxon>
        <taxon>Myxococcia</taxon>
        <taxon>Myxococcales</taxon>
        <taxon>Cystobacterineae</taxon>
        <taxon>Myxococcaceae</taxon>
        <taxon>Corallococcus</taxon>
    </lineage>
</organism>
<feature type="region of interest" description="Disordered" evidence="1">
    <location>
        <begin position="170"/>
        <end position="203"/>
    </location>
</feature>
<dbReference type="OrthoDB" id="9815939at2"/>
<feature type="compositionally biased region" description="Low complexity" evidence="1">
    <location>
        <begin position="186"/>
        <end position="198"/>
    </location>
</feature>
<dbReference type="InterPro" id="IPR045361">
    <property type="entry name" value="CIS_tube_prot_N"/>
</dbReference>
<keyword evidence="4" id="KW-1185">Reference proteome</keyword>
<sequence length="247" mass="26397">MSDDAAPLAKAKLLQLDARFENPIDEDTTSTVVQFNPETLKVTYANQVQQPPGGGDKRGTPHQQFVGAGTTKLAVQLWFDVTGQPEGQDKAVDDVRKLTEKVAFFITPKKSGDTFLPPAVRFLWGSFRFDGIMESMEESLELFSAEGLPLRASVSFTLSQQKIDTFFFEKTAEPPAGAGTTPSGRPAGTAPMTPAPAGSTMQGLAAEQGMGANWQVIASANGIENPRRLAAGQLVDLQAGLNLGVKR</sequence>